<dbReference type="Proteomes" id="UP000230233">
    <property type="component" value="Chromosome I"/>
</dbReference>
<proteinExistence type="predicted"/>
<dbReference type="AlphaFoldDB" id="A0A2G5VMZ9"/>
<reference evidence="3" key="1">
    <citation type="submission" date="2017-10" db="EMBL/GenBank/DDBJ databases">
        <title>Rapid genome shrinkage in a self-fertile nematode reveals novel sperm competition proteins.</title>
        <authorList>
            <person name="Yin D."/>
            <person name="Schwarz E.M."/>
            <person name="Thomas C.G."/>
            <person name="Felde R.L."/>
            <person name="Korf I.F."/>
            <person name="Cutter A.D."/>
            <person name="Schartner C.M."/>
            <person name="Ralston E.J."/>
            <person name="Meyer B.J."/>
            <person name="Haag E.S."/>
        </authorList>
    </citation>
    <scope>NUCLEOTIDE SEQUENCE [LARGE SCALE GENOMIC DNA]</scope>
    <source>
        <strain evidence="3">JU1422</strain>
    </source>
</reference>
<keyword evidence="1" id="KW-0732">Signal</keyword>
<name>A0A2G5VMZ9_9PELO</name>
<accession>A0A2G5VMZ9</accession>
<dbReference type="EMBL" id="PDUG01000001">
    <property type="protein sequence ID" value="PIC53205.1"/>
    <property type="molecule type" value="Genomic_DNA"/>
</dbReference>
<evidence type="ECO:0000313" key="2">
    <source>
        <dbReference type="EMBL" id="PIC53205.1"/>
    </source>
</evidence>
<dbReference type="OrthoDB" id="5786299at2759"/>
<evidence type="ECO:0000313" key="3">
    <source>
        <dbReference type="Proteomes" id="UP000230233"/>
    </source>
</evidence>
<keyword evidence="3" id="KW-1185">Reference proteome</keyword>
<protein>
    <submittedName>
        <fullName evidence="2">Uncharacterized protein</fullName>
    </submittedName>
</protein>
<gene>
    <name evidence="2" type="primary">Cni-T06G6.12</name>
    <name evidence="2" type="synonym">Cnig_chr_I.g3007</name>
    <name evidence="2" type="ORF">B9Z55_003007</name>
</gene>
<feature type="chain" id="PRO_5013788089" evidence="1">
    <location>
        <begin position="29"/>
        <end position="114"/>
    </location>
</feature>
<feature type="signal peptide" evidence="1">
    <location>
        <begin position="1"/>
        <end position="28"/>
    </location>
</feature>
<evidence type="ECO:0000256" key="1">
    <source>
        <dbReference type="SAM" id="SignalP"/>
    </source>
</evidence>
<sequence>MPFQKMQRINLILTTLFAILFIFHSTEARFERVGFVSDPVKLLLQDSYSSLKNRMYSQKLDGWKKPTSFRQIRKRKYTAFPPTFYSSFDIGAIPFNSRRSVLLPYNDLLFSGRK</sequence>
<comment type="caution">
    <text evidence="2">The sequence shown here is derived from an EMBL/GenBank/DDBJ whole genome shotgun (WGS) entry which is preliminary data.</text>
</comment>
<organism evidence="2 3">
    <name type="scientific">Caenorhabditis nigoni</name>
    <dbReference type="NCBI Taxonomy" id="1611254"/>
    <lineage>
        <taxon>Eukaryota</taxon>
        <taxon>Metazoa</taxon>
        <taxon>Ecdysozoa</taxon>
        <taxon>Nematoda</taxon>
        <taxon>Chromadorea</taxon>
        <taxon>Rhabditida</taxon>
        <taxon>Rhabditina</taxon>
        <taxon>Rhabditomorpha</taxon>
        <taxon>Rhabditoidea</taxon>
        <taxon>Rhabditidae</taxon>
        <taxon>Peloderinae</taxon>
        <taxon>Caenorhabditis</taxon>
    </lineage>
</organism>